<gene>
    <name evidence="1" type="ORF">NC992_00135</name>
</gene>
<sequence>MANLRSEVAMIVSSLQFLTSDITYHDLALRCQEYLHYQQRGWADQRELAEDMLFNLLVEYLVSAGEPRAAAEQFCTDSDNLTELAMRISSTLGQPASKGYR</sequence>
<dbReference type="RefSeq" id="WP_190697829.1">
    <property type="nucleotide sequence ID" value="NZ_JAMPKX010000001.1"/>
</dbReference>
<keyword evidence="2" id="KW-1185">Reference proteome</keyword>
<dbReference type="Proteomes" id="UP001482513">
    <property type="component" value="Unassembled WGS sequence"/>
</dbReference>
<name>A0ABV0JXP8_9CYAN</name>
<evidence type="ECO:0000313" key="2">
    <source>
        <dbReference type="Proteomes" id="UP001482513"/>
    </source>
</evidence>
<protein>
    <submittedName>
        <fullName evidence="1">Uncharacterized protein</fullName>
    </submittedName>
</protein>
<proteinExistence type="predicted"/>
<comment type="caution">
    <text evidence="1">The sequence shown here is derived from an EMBL/GenBank/DDBJ whole genome shotgun (WGS) entry which is preliminary data.</text>
</comment>
<evidence type="ECO:0000313" key="1">
    <source>
        <dbReference type="EMBL" id="MEP0945267.1"/>
    </source>
</evidence>
<organism evidence="1 2">
    <name type="scientific">Leptolyngbya subtilissima DQ-A4</name>
    <dbReference type="NCBI Taxonomy" id="2933933"/>
    <lineage>
        <taxon>Bacteria</taxon>
        <taxon>Bacillati</taxon>
        <taxon>Cyanobacteriota</taxon>
        <taxon>Cyanophyceae</taxon>
        <taxon>Leptolyngbyales</taxon>
        <taxon>Leptolyngbyaceae</taxon>
        <taxon>Leptolyngbya group</taxon>
        <taxon>Leptolyngbya</taxon>
    </lineage>
</organism>
<accession>A0ABV0JXP8</accession>
<reference evidence="1 2" key="1">
    <citation type="submission" date="2022-04" db="EMBL/GenBank/DDBJ databases">
        <title>Positive selection, recombination, and allopatry shape intraspecific diversity of widespread and dominant cyanobacteria.</title>
        <authorList>
            <person name="Wei J."/>
            <person name="Shu W."/>
            <person name="Hu C."/>
        </authorList>
    </citation>
    <scope>NUCLEOTIDE SEQUENCE [LARGE SCALE GENOMIC DNA]</scope>
    <source>
        <strain evidence="1 2">DQ-A4</strain>
    </source>
</reference>
<dbReference type="EMBL" id="JAMPKX010000001">
    <property type="protein sequence ID" value="MEP0945267.1"/>
    <property type="molecule type" value="Genomic_DNA"/>
</dbReference>